<dbReference type="InterPro" id="IPR043749">
    <property type="entry name" value="DUF5694"/>
</dbReference>
<evidence type="ECO:0000313" key="2">
    <source>
        <dbReference type="EMBL" id="PQB04129.1"/>
    </source>
</evidence>
<dbReference type="RefSeq" id="WP_146090641.1">
    <property type="nucleotide sequence ID" value="NZ_MQUB01000001.1"/>
</dbReference>
<comment type="caution">
    <text evidence="2">The sequence shown here is derived from an EMBL/GenBank/DDBJ whole genome shotgun (WGS) entry which is preliminary data.</text>
</comment>
<dbReference type="Proteomes" id="UP000239800">
    <property type="component" value="Unassembled WGS sequence"/>
</dbReference>
<protein>
    <recommendedName>
        <fullName evidence="4">TraB/GumN family protein</fullName>
    </recommendedName>
</protein>
<evidence type="ECO:0000256" key="1">
    <source>
        <dbReference type="SAM" id="SignalP"/>
    </source>
</evidence>
<feature type="chain" id="PRO_5015639747" description="TraB/GumN family protein" evidence="1">
    <location>
        <begin position="19"/>
        <end position="292"/>
    </location>
</feature>
<sequence>MRTLTIIILITLSNLLHAQAPLNQLNDGKPLLPSSFYTDQKAEVLVVGTFHFNYPGLDAHVTSDQDKIDVLSPKRQTEMQELIDYIKQFRPTKIAVEGRPDRSTITKTLKKYKADEVELNRSEHQQIGVRLAAELNLDTIYAIDSNGFISTLDSLAPEYLAKMGKDYDFKSNTAYDSMHIELLNYADQVRKEYSLLETLKWMNSKDYHQRDYGAYLFGDFELGTFRGADMLSSYWYNRNLRIFRNIQMLSEGTDDRILVIFGNGHASILRQLLECSPQFEFVEFDSLDEIAR</sequence>
<proteinExistence type="predicted"/>
<evidence type="ECO:0000313" key="3">
    <source>
        <dbReference type="Proteomes" id="UP000239800"/>
    </source>
</evidence>
<dbReference type="AlphaFoldDB" id="A0A2S7KND1"/>
<gene>
    <name evidence="2" type="ORF">BST85_03845</name>
</gene>
<reference evidence="2 3" key="1">
    <citation type="submission" date="2016-11" db="EMBL/GenBank/DDBJ databases">
        <title>Trade-off between light-utilization and light-protection in marine flavobacteria.</title>
        <authorList>
            <person name="Kumagai Y."/>
        </authorList>
    </citation>
    <scope>NUCLEOTIDE SEQUENCE [LARGE SCALE GENOMIC DNA]</scope>
    <source>
        <strain evidence="2 3">NBRC 107741</strain>
    </source>
</reference>
<dbReference type="EMBL" id="MQUB01000001">
    <property type="protein sequence ID" value="PQB04129.1"/>
    <property type="molecule type" value="Genomic_DNA"/>
</dbReference>
<feature type="signal peptide" evidence="1">
    <location>
        <begin position="1"/>
        <end position="18"/>
    </location>
</feature>
<accession>A0A2S7KND1</accession>
<keyword evidence="3" id="KW-1185">Reference proteome</keyword>
<dbReference type="Pfam" id="PF18950">
    <property type="entry name" value="DUF5694"/>
    <property type="match status" value="1"/>
</dbReference>
<dbReference type="OrthoDB" id="7055505at2"/>
<organism evidence="2 3">
    <name type="scientific">Aureitalea marina</name>
    <dbReference type="NCBI Taxonomy" id="930804"/>
    <lineage>
        <taxon>Bacteria</taxon>
        <taxon>Pseudomonadati</taxon>
        <taxon>Bacteroidota</taxon>
        <taxon>Flavobacteriia</taxon>
        <taxon>Flavobacteriales</taxon>
        <taxon>Flavobacteriaceae</taxon>
        <taxon>Aureitalea</taxon>
    </lineage>
</organism>
<evidence type="ECO:0008006" key="4">
    <source>
        <dbReference type="Google" id="ProtNLM"/>
    </source>
</evidence>
<name>A0A2S7KND1_9FLAO</name>
<keyword evidence="1" id="KW-0732">Signal</keyword>